<keyword evidence="2" id="KW-0282">Flagellum</keyword>
<sequence length="244" mass="27415">GLAWLHRAVAPRRAAPQHAGVGEQPRQRGHAGLPRRARRVRGVPPTAVRRCAGRRSRRRLRHRSRDLARHGERVDLHNRQSIRPRAQGRRLLRGRNAAGRTVHPRRAVHVGRRRQADGRGGQRRVGRARHAHRARPQRHPRRGARRRQRPQRERPDRPAPRGALRRPAEAAGGGRAALRQRRAGGAGGAARRGPGRRGRQQRPARGGDHHPHRADARVPVRHAVRRARGRAPLLRGGTHPAPPL</sequence>
<reference evidence="2" key="1">
    <citation type="submission" date="2020-02" db="EMBL/GenBank/DDBJ databases">
        <authorList>
            <person name="Meier V. D."/>
        </authorList>
    </citation>
    <scope>NUCLEOTIDE SEQUENCE</scope>
    <source>
        <strain evidence="2">AVDCRST_MAG04</strain>
    </source>
</reference>
<keyword evidence="2" id="KW-0969">Cilium</keyword>
<feature type="compositionally biased region" description="Basic residues" evidence="1">
    <location>
        <begin position="193"/>
        <end position="202"/>
    </location>
</feature>
<evidence type="ECO:0000256" key="1">
    <source>
        <dbReference type="SAM" id="MobiDB-lite"/>
    </source>
</evidence>
<feature type="compositionally biased region" description="Basic and acidic residues" evidence="1">
    <location>
        <begin position="150"/>
        <end position="159"/>
    </location>
</feature>
<feature type="compositionally biased region" description="Basic residues" evidence="1">
    <location>
        <begin position="121"/>
        <end position="149"/>
    </location>
</feature>
<evidence type="ECO:0000313" key="2">
    <source>
        <dbReference type="EMBL" id="CAA9257735.1"/>
    </source>
</evidence>
<feature type="compositionally biased region" description="Basic residues" evidence="1">
    <location>
        <begin position="27"/>
        <end position="41"/>
    </location>
</feature>
<feature type="compositionally biased region" description="Basic residues" evidence="1">
    <location>
        <begin position="80"/>
        <end position="93"/>
    </location>
</feature>
<feature type="compositionally biased region" description="Basic and acidic residues" evidence="1">
    <location>
        <begin position="65"/>
        <end position="78"/>
    </location>
</feature>
<gene>
    <name evidence="2" type="ORF">AVDCRST_MAG04-2459</name>
</gene>
<organism evidence="2">
    <name type="scientific">uncultured Acetobacteraceae bacterium</name>
    <dbReference type="NCBI Taxonomy" id="169975"/>
    <lineage>
        <taxon>Bacteria</taxon>
        <taxon>Pseudomonadati</taxon>
        <taxon>Pseudomonadota</taxon>
        <taxon>Alphaproteobacteria</taxon>
        <taxon>Acetobacterales</taxon>
        <taxon>Acetobacteraceae</taxon>
        <taxon>environmental samples</taxon>
    </lineage>
</organism>
<feature type="compositionally biased region" description="Basic residues" evidence="1">
    <location>
        <begin position="102"/>
        <end position="113"/>
    </location>
</feature>
<accession>A0A6J4IS52</accession>
<feature type="compositionally biased region" description="Basic residues" evidence="1">
    <location>
        <begin position="219"/>
        <end position="229"/>
    </location>
</feature>
<protein>
    <submittedName>
        <fullName evidence="2">Flagellar basal-body rod protein FlgF</fullName>
    </submittedName>
</protein>
<feature type="compositionally biased region" description="Basic residues" evidence="1">
    <location>
        <begin position="51"/>
        <end position="64"/>
    </location>
</feature>
<proteinExistence type="predicted"/>
<dbReference type="AlphaFoldDB" id="A0A6J4IS52"/>
<name>A0A6J4IS52_9PROT</name>
<dbReference type="EMBL" id="CADCTL010000172">
    <property type="protein sequence ID" value="CAA9257735.1"/>
    <property type="molecule type" value="Genomic_DNA"/>
</dbReference>
<feature type="non-terminal residue" evidence="2">
    <location>
        <position position="1"/>
    </location>
</feature>
<keyword evidence="2" id="KW-0966">Cell projection</keyword>
<feature type="region of interest" description="Disordered" evidence="1">
    <location>
        <begin position="12"/>
        <end position="244"/>
    </location>
</feature>
<feature type="non-terminal residue" evidence="2">
    <location>
        <position position="244"/>
    </location>
</feature>
<feature type="compositionally biased region" description="Basic and acidic residues" evidence="1">
    <location>
        <begin position="205"/>
        <end position="218"/>
    </location>
</feature>